<protein>
    <submittedName>
        <fullName evidence="2">Uncharacterized protein</fullName>
    </submittedName>
</protein>
<reference evidence="2" key="1">
    <citation type="submission" date="2018-11" db="EMBL/GenBank/DDBJ databases">
        <authorList>
            <consortium name="Pathogen Informatics"/>
        </authorList>
    </citation>
    <scope>NUCLEOTIDE SEQUENCE [LARGE SCALE GENOMIC DNA]</scope>
</reference>
<accession>A0A3P8BDF2</accession>
<feature type="region of interest" description="Disordered" evidence="1">
    <location>
        <begin position="181"/>
        <end position="203"/>
    </location>
</feature>
<dbReference type="OrthoDB" id="5861729at2759"/>
<gene>
    <name evidence="2" type="ORF">HPBE_LOCUS15511</name>
</gene>
<dbReference type="InterPro" id="IPR021109">
    <property type="entry name" value="Peptidase_aspartic_dom_sf"/>
</dbReference>
<dbReference type="EMBL" id="UZAH01028892">
    <property type="protein sequence ID" value="VDP02994.1"/>
    <property type="molecule type" value="Genomic_DNA"/>
</dbReference>
<organism evidence="2">
    <name type="scientific">Heligmosomoides polygyrus</name>
    <name type="common">Parasitic roundworm</name>
    <dbReference type="NCBI Taxonomy" id="6339"/>
    <lineage>
        <taxon>Eukaryota</taxon>
        <taxon>Metazoa</taxon>
        <taxon>Ecdysozoa</taxon>
        <taxon>Nematoda</taxon>
        <taxon>Chromadorea</taxon>
        <taxon>Rhabditida</taxon>
        <taxon>Rhabditina</taxon>
        <taxon>Rhabditomorpha</taxon>
        <taxon>Strongyloidea</taxon>
        <taxon>Heligmosomidae</taxon>
        <taxon>Heligmosomoides</taxon>
    </lineage>
</organism>
<evidence type="ECO:0000256" key="1">
    <source>
        <dbReference type="SAM" id="MobiDB-lite"/>
    </source>
</evidence>
<evidence type="ECO:0000313" key="2">
    <source>
        <dbReference type="EMBL" id="VDP02994.1"/>
    </source>
</evidence>
<name>A0A3P8BDF2_HELPZ</name>
<proteinExistence type="predicted"/>
<dbReference type="AlphaFoldDB" id="A0A3P8BDF2"/>
<sequence length="250" mass="27650">MSIRETYLPVGELTIMDPSSRELRKVPTLLDSGAECSFIDHKLAEELCLPTLGTTTLRVRTFGSDRVQECVSRKVPLEMWDDKGKPWSLELLTHETLTSTLRTPPVLEEDVTFIKAQNIDAKLVRTKAAVKPLIVLGSDQLWQLIRHDEAHIRLPSGLYLLPTRLGHLLTGHVIDTLQHPTVQKEGARRERNPPESTATASTTQVRLEDNLVISHADGAAARNLVVCPRSSGLAIGSGEQQRLARSSECA</sequence>
<dbReference type="Gene3D" id="2.40.70.10">
    <property type="entry name" value="Acid Proteases"/>
    <property type="match status" value="1"/>
</dbReference>
<feature type="compositionally biased region" description="Polar residues" evidence="1">
    <location>
        <begin position="194"/>
        <end position="203"/>
    </location>
</feature>